<dbReference type="Pfam" id="PF20152">
    <property type="entry name" value="DUF6534"/>
    <property type="match status" value="1"/>
</dbReference>
<evidence type="ECO:0000313" key="4">
    <source>
        <dbReference type="Proteomes" id="UP000807342"/>
    </source>
</evidence>
<evidence type="ECO:0000256" key="1">
    <source>
        <dbReference type="SAM" id="Phobius"/>
    </source>
</evidence>
<evidence type="ECO:0000313" key="3">
    <source>
        <dbReference type="EMBL" id="KAF9451102.1"/>
    </source>
</evidence>
<dbReference type="InterPro" id="IPR045339">
    <property type="entry name" value="DUF6534"/>
</dbReference>
<feature type="domain" description="DUF6534" evidence="2">
    <location>
        <begin position="168"/>
        <end position="263"/>
    </location>
</feature>
<evidence type="ECO:0000259" key="2">
    <source>
        <dbReference type="Pfam" id="PF20152"/>
    </source>
</evidence>
<keyword evidence="1" id="KW-1133">Transmembrane helix</keyword>
<feature type="transmembrane region" description="Helical" evidence="1">
    <location>
        <begin position="12"/>
        <end position="35"/>
    </location>
</feature>
<organism evidence="3 4">
    <name type="scientific">Macrolepiota fuliginosa MF-IS2</name>
    <dbReference type="NCBI Taxonomy" id="1400762"/>
    <lineage>
        <taxon>Eukaryota</taxon>
        <taxon>Fungi</taxon>
        <taxon>Dikarya</taxon>
        <taxon>Basidiomycota</taxon>
        <taxon>Agaricomycotina</taxon>
        <taxon>Agaricomycetes</taxon>
        <taxon>Agaricomycetidae</taxon>
        <taxon>Agaricales</taxon>
        <taxon>Agaricineae</taxon>
        <taxon>Agaricaceae</taxon>
        <taxon>Macrolepiota</taxon>
    </lineage>
</organism>
<sequence>MVFLQKLAGPLLIGYLLNLCLLGVLFVQVFIYSVAFNKPNARDNIGLKLIVYVVVCLEVIQSAFILRDAFVTFAEEYGTPTRLNNIQFTWLTMPVLSGLVSCIVQSFYAFRIHVLAGSSYVLPTFIVLLAVTQCVASIAVGIDEHNTHESNVFTQVGVVGNYIWPIVSTICDIIIVFAMTYYIMKTNRRLNDSHTGRRSPQPTNIILCRALHLTVETGALTATISLLYFVLWFFYPLYYYHMTFAFIMGKVYANSLMVAFNSRVLISDLRDNPRFLGNIESV</sequence>
<proteinExistence type="predicted"/>
<name>A0A9P6C4B9_9AGAR</name>
<dbReference type="PANTHER" id="PTHR40465:SF1">
    <property type="entry name" value="DUF6534 DOMAIN-CONTAINING PROTEIN"/>
    <property type="match status" value="1"/>
</dbReference>
<keyword evidence="1" id="KW-0812">Transmembrane</keyword>
<feature type="transmembrane region" description="Helical" evidence="1">
    <location>
        <begin position="86"/>
        <end position="108"/>
    </location>
</feature>
<keyword evidence="1" id="KW-0472">Membrane</keyword>
<feature type="transmembrane region" description="Helical" evidence="1">
    <location>
        <begin position="47"/>
        <end position="66"/>
    </location>
</feature>
<gene>
    <name evidence="3" type="ORF">P691DRAFT_808763</name>
</gene>
<comment type="caution">
    <text evidence="3">The sequence shown here is derived from an EMBL/GenBank/DDBJ whole genome shotgun (WGS) entry which is preliminary data.</text>
</comment>
<dbReference type="EMBL" id="MU151091">
    <property type="protein sequence ID" value="KAF9451102.1"/>
    <property type="molecule type" value="Genomic_DNA"/>
</dbReference>
<reference evidence="3" key="1">
    <citation type="submission" date="2020-11" db="EMBL/GenBank/DDBJ databases">
        <authorList>
            <consortium name="DOE Joint Genome Institute"/>
            <person name="Ahrendt S."/>
            <person name="Riley R."/>
            <person name="Andreopoulos W."/>
            <person name="Labutti K."/>
            <person name="Pangilinan J."/>
            <person name="Ruiz-Duenas F.J."/>
            <person name="Barrasa J.M."/>
            <person name="Sanchez-Garcia M."/>
            <person name="Camarero S."/>
            <person name="Miyauchi S."/>
            <person name="Serrano A."/>
            <person name="Linde D."/>
            <person name="Babiker R."/>
            <person name="Drula E."/>
            <person name="Ayuso-Fernandez I."/>
            <person name="Pacheco R."/>
            <person name="Padilla G."/>
            <person name="Ferreira P."/>
            <person name="Barriuso J."/>
            <person name="Kellner H."/>
            <person name="Castanera R."/>
            <person name="Alfaro M."/>
            <person name="Ramirez L."/>
            <person name="Pisabarro A.G."/>
            <person name="Kuo A."/>
            <person name="Tritt A."/>
            <person name="Lipzen A."/>
            <person name="He G."/>
            <person name="Yan M."/>
            <person name="Ng V."/>
            <person name="Cullen D."/>
            <person name="Martin F."/>
            <person name="Rosso M.-N."/>
            <person name="Henrissat B."/>
            <person name="Hibbett D."/>
            <person name="Martinez A.T."/>
            <person name="Grigoriev I.V."/>
        </authorList>
    </citation>
    <scope>NUCLEOTIDE SEQUENCE</scope>
    <source>
        <strain evidence="3">MF-IS2</strain>
    </source>
</reference>
<dbReference type="PANTHER" id="PTHR40465">
    <property type="entry name" value="CHROMOSOME 1, WHOLE GENOME SHOTGUN SEQUENCE"/>
    <property type="match status" value="1"/>
</dbReference>
<feature type="transmembrane region" description="Helical" evidence="1">
    <location>
        <begin position="205"/>
        <end position="231"/>
    </location>
</feature>
<dbReference type="OrthoDB" id="2953893at2759"/>
<dbReference type="Proteomes" id="UP000807342">
    <property type="component" value="Unassembled WGS sequence"/>
</dbReference>
<protein>
    <recommendedName>
        <fullName evidence="2">DUF6534 domain-containing protein</fullName>
    </recommendedName>
</protein>
<feature type="transmembrane region" description="Helical" evidence="1">
    <location>
        <begin position="120"/>
        <end position="142"/>
    </location>
</feature>
<feature type="transmembrane region" description="Helical" evidence="1">
    <location>
        <begin position="162"/>
        <end position="184"/>
    </location>
</feature>
<keyword evidence="4" id="KW-1185">Reference proteome</keyword>
<dbReference type="AlphaFoldDB" id="A0A9P6C4B9"/>
<feature type="transmembrane region" description="Helical" evidence="1">
    <location>
        <begin position="237"/>
        <end position="260"/>
    </location>
</feature>
<accession>A0A9P6C4B9</accession>